<evidence type="ECO:0000313" key="4">
    <source>
        <dbReference type="EMBL" id="OCF31654.1"/>
    </source>
</evidence>
<dbReference type="PANTHER" id="PTHR23079:SF14">
    <property type="entry name" value="RNA-DEPENDENT RNA POLYMERASE"/>
    <property type="match status" value="1"/>
</dbReference>
<evidence type="ECO:0000256" key="2">
    <source>
        <dbReference type="SAM" id="MobiDB-lite"/>
    </source>
</evidence>
<evidence type="ECO:0000259" key="3">
    <source>
        <dbReference type="Pfam" id="PF05183"/>
    </source>
</evidence>
<dbReference type="GO" id="GO:0031380">
    <property type="term" value="C:nuclear RNA-directed RNA polymerase complex"/>
    <property type="evidence" value="ECO:0007669"/>
    <property type="project" value="TreeGrafter"/>
</dbReference>
<evidence type="ECO:0000313" key="5">
    <source>
        <dbReference type="Proteomes" id="UP000092666"/>
    </source>
</evidence>
<evidence type="ECO:0000256" key="1">
    <source>
        <dbReference type="RuleBase" id="RU363098"/>
    </source>
</evidence>
<dbReference type="Proteomes" id="UP000092666">
    <property type="component" value="Unassembled WGS sequence"/>
</dbReference>
<feature type="region of interest" description="Disordered" evidence="2">
    <location>
        <begin position="150"/>
        <end position="188"/>
    </location>
</feature>
<dbReference type="EC" id="2.7.7.48" evidence="1"/>
<dbReference type="PANTHER" id="PTHR23079">
    <property type="entry name" value="RNA-DEPENDENT RNA POLYMERASE"/>
    <property type="match status" value="1"/>
</dbReference>
<reference evidence="4 5" key="1">
    <citation type="submission" date="2013-07" db="EMBL/GenBank/DDBJ databases">
        <title>The Genome Sequence of Cryptococcus heveanensis BCC8398.</title>
        <authorList>
            <consortium name="The Broad Institute Genome Sequencing Platform"/>
            <person name="Cuomo C."/>
            <person name="Litvintseva A."/>
            <person name="Chen Y."/>
            <person name="Heitman J."/>
            <person name="Sun S."/>
            <person name="Springer D."/>
            <person name="Dromer F."/>
            <person name="Young S.K."/>
            <person name="Zeng Q."/>
            <person name="Gargeya S."/>
            <person name="Fitzgerald M."/>
            <person name="Abouelleil A."/>
            <person name="Alvarado L."/>
            <person name="Berlin A.M."/>
            <person name="Chapman S.B."/>
            <person name="Dewar J."/>
            <person name="Goldberg J."/>
            <person name="Griggs A."/>
            <person name="Gujja S."/>
            <person name="Hansen M."/>
            <person name="Howarth C."/>
            <person name="Imamovic A."/>
            <person name="Larimer J."/>
            <person name="McCowan C."/>
            <person name="Murphy C."/>
            <person name="Pearson M."/>
            <person name="Priest M."/>
            <person name="Roberts A."/>
            <person name="Saif S."/>
            <person name="Shea T."/>
            <person name="Sykes S."/>
            <person name="Wortman J."/>
            <person name="Nusbaum C."/>
            <person name="Birren B."/>
        </authorList>
    </citation>
    <scope>NUCLEOTIDE SEQUENCE [LARGE SCALE GENOMIC DNA]</scope>
    <source>
        <strain evidence="4 5">BCC8398</strain>
    </source>
</reference>
<keyword evidence="1" id="KW-0696">RNA-directed RNA polymerase</keyword>
<name>A0A1B9GKQ9_9TREE</name>
<dbReference type="GO" id="GO:0003968">
    <property type="term" value="F:RNA-directed RNA polymerase activity"/>
    <property type="evidence" value="ECO:0007669"/>
    <property type="project" value="UniProtKB-KW"/>
</dbReference>
<reference evidence="5" key="2">
    <citation type="submission" date="2013-12" db="EMBL/GenBank/DDBJ databases">
        <title>Evolution of pathogenesis and genome organization in the Tremellales.</title>
        <authorList>
            <person name="Cuomo C."/>
            <person name="Litvintseva A."/>
            <person name="Heitman J."/>
            <person name="Chen Y."/>
            <person name="Sun S."/>
            <person name="Springer D."/>
            <person name="Dromer F."/>
            <person name="Young S."/>
            <person name="Zeng Q."/>
            <person name="Chapman S."/>
            <person name="Gujja S."/>
            <person name="Saif S."/>
            <person name="Birren B."/>
        </authorList>
    </citation>
    <scope>NUCLEOTIDE SEQUENCE [LARGE SCALE GENOMIC DNA]</scope>
    <source>
        <strain evidence="5">BCC8398</strain>
    </source>
</reference>
<feature type="region of interest" description="Disordered" evidence="2">
    <location>
        <begin position="206"/>
        <end position="249"/>
    </location>
</feature>
<dbReference type="EMBL" id="KV700132">
    <property type="protein sequence ID" value="OCF31654.1"/>
    <property type="molecule type" value="Genomic_DNA"/>
</dbReference>
<keyword evidence="1" id="KW-0548">Nucleotidyltransferase</keyword>
<sequence>MDGIDPDDEDWVLSTYSQDIQDAYANLLRCYPSLGSFRSPLPTDSTHIQNIYEDLRTFMICYQIQFMHFAETELERHQLSSSSSSCPVKAKRLTRMLDPLFRFSQRLKEGLKHAEEAAEQDEESLGLGSDFSFDISSSLLREADDAAERVHKAADEKTANLPFAPSALADPANHASPSKRLSDGMQPESVIKRHRPVNRLSTTTTVVSSNPAGFEPHSFSRTESASSTSTDMSTSSTSTTMTTSTITTPLTSTGDIAKLNRASSRAFTPTPSASNAVSYINVTPNPYQAIFAKYDIWFHVQWEFARMINQHETVTWTDIELSDIRSLKGTASNVLPQMENIISAVSKRKLGIVTPNDTERNKNPICMTGRRARVLAEVDYEEESIREGDLRGLGNDSLAWPYGGRLVYTVAVSPTDFKSEYTRCEIRSGAQGIINLSRALSRMSSSLSSTSSGPITSSDNPLEPSSNSVAPDVFPFKLALRAPDMPGKSYRLARRFGSRRIVVFKIKDVPLNCRERLLEMFVGRVFVVFGRSYRALWAPAGSDSIFTIETNEVVSGMSQYRKALRPELPSFEELFSRYNDLSQKPKQAMAKWAARPQILFSDSVPGARVDPSAIGIIPDLVTLDAQATGSARTEQILTDGCGLMSESLAQRIFSCRNLHFTKGRPTVIQMRIGGSKGLLALMSPSQSAAYPGKEILLRDSMVKAICASGFRDDLSLLTVDVLCCESLKIGTTLPSEAIVCMVHNGVPPSVFVKMAEDGLDSLRDAFRPRALEGEEDGDVKHRLVASCFRLGGVGLDRKKREARLKGRSAKVAGLVRRWATEDVEDEENTDPLVVGASERYDVDPISGQPGGIAEALLGAVSSGFLPATSAFSAAKLHHLLDKLSSKMTQEMKLPVEQSLSAFIVPDSLQILQPHELFIAFSCNGPIDPITHCPITHLEGEVLAFRSPCKLPTDVRKFQAVFRPELAHLKDCVVLSAHSHLCHRSPASYLGGGDYDGDTVQLFWDKELVANFTNAPDHFAETPVDFEMENFDKEIVQGTTFLDDIRDDTEDVRIAKIQRWLLSAVKGEELVGKYSDWHGNATYKFGYDHPKTIRLARMFCNVLDARKSGLHVKPDVKRLDQKEYAGEVGWRTWKKRGEDLGDSGFNPKIIKRPSSLGPFIMDILMIEGEKLAERMMGYFPSEIDPPSFEDYNDLCGMWRDFFKKSKTWHDESLEAQLEIVKRHVSACYQLRPGIVRGHIYDVGMAYGNLLADEKIVASPRKPKLRSGHASPTKRKNSAESTEENLEMLTKKRRLALIWRENPKAEDIPLIAMWGDQTLRELKLSCLSEMPNGWGKARQIAPFDMDFNGVCAMKAKAVAARSSEGFVGATTVLTDIWNGMKPSYKG</sequence>
<feature type="region of interest" description="Disordered" evidence="2">
    <location>
        <begin position="1259"/>
        <end position="1283"/>
    </location>
</feature>
<proteinExistence type="inferred from homology"/>
<feature type="compositionally biased region" description="Basic residues" evidence="2">
    <location>
        <begin position="1259"/>
        <end position="1274"/>
    </location>
</feature>
<keyword evidence="5" id="KW-1185">Reference proteome</keyword>
<dbReference type="GO" id="GO:0030422">
    <property type="term" value="P:siRNA processing"/>
    <property type="evidence" value="ECO:0007669"/>
    <property type="project" value="TreeGrafter"/>
</dbReference>
<feature type="domain" description="RDRP core" evidence="3">
    <location>
        <begin position="473"/>
        <end position="1135"/>
    </location>
</feature>
<keyword evidence="1" id="KW-0694">RNA-binding</keyword>
<dbReference type="GO" id="GO:0003723">
    <property type="term" value="F:RNA binding"/>
    <property type="evidence" value="ECO:0007669"/>
    <property type="project" value="UniProtKB-KW"/>
</dbReference>
<gene>
    <name evidence="4" type="ORF">I316_06659</name>
</gene>
<comment type="similarity">
    <text evidence="1">Belongs to the RdRP family.</text>
</comment>
<dbReference type="InterPro" id="IPR057596">
    <property type="entry name" value="RDRP_core"/>
</dbReference>
<dbReference type="OrthoDB" id="10055769at2759"/>
<keyword evidence="1" id="KW-0808">Transferase</keyword>
<feature type="compositionally biased region" description="Low complexity" evidence="2">
    <location>
        <begin position="445"/>
        <end position="458"/>
    </location>
</feature>
<organism evidence="4 5">
    <name type="scientific">Kwoniella heveanensis BCC8398</name>
    <dbReference type="NCBI Taxonomy" id="1296120"/>
    <lineage>
        <taxon>Eukaryota</taxon>
        <taxon>Fungi</taxon>
        <taxon>Dikarya</taxon>
        <taxon>Basidiomycota</taxon>
        <taxon>Agaricomycotina</taxon>
        <taxon>Tremellomycetes</taxon>
        <taxon>Tremellales</taxon>
        <taxon>Cryptococcaceae</taxon>
        <taxon>Kwoniella</taxon>
    </lineage>
</organism>
<dbReference type="InterPro" id="IPR007855">
    <property type="entry name" value="RDRP"/>
</dbReference>
<feature type="compositionally biased region" description="Low complexity" evidence="2">
    <location>
        <begin position="219"/>
        <end position="249"/>
    </location>
</feature>
<comment type="catalytic activity">
    <reaction evidence="1">
        <text>RNA(n) + a ribonucleoside 5'-triphosphate = RNA(n+1) + diphosphate</text>
        <dbReference type="Rhea" id="RHEA:21248"/>
        <dbReference type="Rhea" id="RHEA-COMP:14527"/>
        <dbReference type="Rhea" id="RHEA-COMP:17342"/>
        <dbReference type="ChEBI" id="CHEBI:33019"/>
        <dbReference type="ChEBI" id="CHEBI:61557"/>
        <dbReference type="ChEBI" id="CHEBI:140395"/>
        <dbReference type="EC" id="2.7.7.48"/>
    </reaction>
</comment>
<accession>A0A1B9GKQ9</accession>
<dbReference type="STRING" id="1296120.A0A1B9GKQ9"/>
<feature type="region of interest" description="Disordered" evidence="2">
    <location>
        <begin position="445"/>
        <end position="467"/>
    </location>
</feature>
<protein>
    <recommendedName>
        <fullName evidence="1">RNA-dependent RNA polymerase</fullName>
        <ecNumber evidence="1">2.7.7.48</ecNumber>
    </recommendedName>
</protein>
<dbReference type="Pfam" id="PF05183">
    <property type="entry name" value="RdRP"/>
    <property type="match status" value="1"/>
</dbReference>